<gene>
    <name evidence="2" type="ORF">Airi02_030800</name>
</gene>
<comment type="caution">
    <text evidence="2">The sequence shown here is derived from an EMBL/GenBank/DDBJ whole genome shotgun (WGS) entry which is preliminary data.</text>
</comment>
<dbReference type="Proteomes" id="UP001165074">
    <property type="component" value="Unassembled WGS sequence"/>
</dbReference>
<keyword evidence="3" id="KW-1185">Reference proteome</keyword>
<feature type="region of interest" description="Disordered" evidence="1">
    <location>
        <begin position="47"/>
        <end position="85"/>
    </location>
</feature>
<proteinExistence type="predicted"/>
<dbReference type="AlphaFoldDB" id="A0A9W6RYK4"/>
<evidence type="ECO:0000256" key="1">
    <source>
        <dbReference type="SAM" id="MobiDB-lite"/>
    </source>
</evidence>
<accession>A0A9W6RYK4</accession>
<feature type="compositionally biased region" description="Polar residues" evidence="1">
    <location>
        <begin position="71"/>
        <end position="80"/>
    </location>
</feature>
<evidence type="ECO:0000313" key="2">
    <source>
        <dbReference type="EMBL" id="GLY85151.1"/>
    </source>
</evidence>
<sequence>MGRGSSDSGREPVDRAEAEAFDVVDGFVEQGGDVVVVEAVDDAASLPVAGDEARGGAGGGGWCETAERSMPTASASSPTGQGPWRSRAMMSSRLAVAFHGRYGLNILLHFVGGNVISHVSGDAFRPPPAARRVRASVPSWR</sequence>
<name>A0A9W6RYK4_9ACTN</name>
<organism evidence="2 3">
    <name type="scientific">Actinoallomurus iriomotensis</name>
    <dbReference type="NCBI Taxonomy" id="478107"/>
    <lineage>
        <taxon>Bacteria</taxon>
        <taxon>Bacillati</taxon>
        <taxon>Actinomycetota</taxon>
        <taxon>Actinomycetes</taxon>
        <taxon>Streptosporangiales</taxon>
        <taxon>Thermomonosporaceae</taxon>
        <taxon>Actinoallomurus</taxon>
    </lineage>
</organism>
<evidence type="ECO:0000313" key="3">
    <source>
        <dbReference type="Proteomes" id="UP001165074"/>
    </source>
</evidence>
<reference evidence="2" key="1">
    <citation type="submission" date="2023-03" db="EMBL/GenBank/DDBJ databases">
        <title>Actinoallomurus iriomotensis NBRC 103684.</title>
        <authorList>
            <person name="Ichikawa N."/>
            <person name="Sato H."/>
            <person name="Tonouchi N."/>
        </authorList>
    </citation>
    <scope>NUCLEOTIDE SEQUENCE</scope>
    <source>
        <strain evidence="2">NBRC 103684</strain>
    </source>
</reference>
<protein>
    <submittedName>
        <fullName evidence="2">Uncharacterized protein</fullName>
    </submittedName>
</protein>
<dbReference type="EMBL" id="BSTK01000004">
    <property type="protein sequence ID" value="GLY85151.1"/>
    <property type="molecule type" value="Genomic_DNA"/>
</dbReference>